<sequence length="377" mass="42775">MRFTYLLFLVFLFSRAPAQYFPSPTEWQQRTAAEAGFTDAGLDSVVQFAINNEYSGQRDLRLAILEGFSREPGHTLRGPTKERGEPAGMIIKDGYLVTSWGYTDRVDMTFSVTKSYLSTTAGLALDDGLIHSVDDLVSEYVWDGTFDGQHNGQITWEHLLQQTSDWSGTLFGLEDWTDRPDPDGTYDSWKNRELHVPGTHFKYNDVRVNVLAYSLLQVWRLPLPQVLKERIMDPIGASTTWRWHGYDDSWVELDGLRMQSVSGGGHHGGGLFISTEDHARLGLLFARRGNWNGEQLISERWVDMIRTPAAANASYGYMWWLNAGDRAWEGVPDHVYYAAGFGGNFIVVDEELDLVVVTRWLEPSEIGPFMRRVYAAL</sequence>
<dbReference type="InterPro" id="IPR050789">
    <property type="entry name" value="Diverse_Enzym_Activities"/>
</dbReference>
<comment type="caution">
    <text evidence="4">The sequence shown here is derived from an EMBL/GenBank/DDBJ whole genome shotgun (WGS) entry which is preliminary data.</text>
</comment>
<keyword evidence="2" id="KW-0732">Signal</keyword>
<keyword evidence="5" id="KW-1185">Reference proteome</keyword>
<dbReference type="Pfam" id="PF00144">
    <property type="entry name" value="Beta-lactamase"/>
    <property type="match status" value="1"/>
</dbReference>
<protein>
    <submittedName>
        <fullName evidence="4">CubicO group peptidase (Beta-lactamase class C family)</fullName>
    </submittedName>
</protein>
<dbReference type="AlphaFoldDB" id="A0A2S6I9G7"/>
<evidence type="ECO:0000313" key="4">
    <source>
        <dbReference type="EMBL" id="PPK88147.1"/>
    </source>
</evidence>
<organism evidence="4 5">
    <name type="scientific">Neolewinella xylanilytica</name>
    <dbReference type="NCBI Taxonomy" id="1514080"/>
    <lineage>
        <taxon>Bacteria</taxon>
        <taxon>Pseudomonadati</taxon>
        <taxon>Bacteroidota</taxon>
        <taxon>Saprospiria</taxon>
        <taxon>Saprospirales</taxon>
        <taxon>Lewinellaceae</taxon>
        <taxon>Neolewinella</taxon>
    </lineage>
</organism>
<name>A0A2S6I9G7_9BACT</name>
<proteinExistence type="predicted"/>
<accession>A0A2S6I9G7</accession>
<dbReference type="InterPro" id="IPR001466">
    <property type="entry name" value="Beta-lactam-related"/>
</dbReference>
<dbReference type="Proteomes" id="UP000237662">
    <property type="component" value="Unassembled WGS sequence"/>
</dbReference>
<reference evidence="4 5" key="1">
    <citation type="submission" date="2018-02" db="EMBL/GenBank/DDBJ databases">
        <title>Genomic Encyclopedia of Archaeal and Bacterial Type Strains, Phase II (KMG-II): from individual species to whole genera.</title>
        <authorList>
            <person name="Goeker M."/>
        </authorList>
    </citation>
    <scope>NUCLEOTIDE SEQUENCE [LARGE SCALE GENOMIC DNA]</scope>
    <source>
        <strain evidence="4 5">DSM 29526</strain>
    </source>
</reference>
<dbReference type="OrthoDB" id="1185352at2"/>
<evidence type="ECO:0000256" key="1">
    <source>
        <dbReference type="ARBA" id="ARBA00022801"/>
    </source>
</evidence>
<feature type="signal peptide" evidence="2">
    <location>
        <begin position="1"/>
        <end position="18"/>
    </location>
</feature>
<feature type="chain" id="PRO_5015530471" evidence="2">
    <location>
        <begin position="19"/>
        <end position="377"/>
    </location>
</feature>
<evidence type="ECO:0000256" key="2">
    <source>
        <dbReference type="SAM" id="SignalP"/>
    </source>
</evidence>
<feature type="domain" description="Beta-lactamase-related" evidence="3">
    <location>
        <begin position="108"/>
        <end position="357"/>
    </location>
</feature>
<gene>
    <name evidence="4" type="ORF">CLV84_1112</name>
</gene>
<dbReference type="InterPro" id="IPR012338">
    <property type="entry name" value="Beta-lactam/transpept-like"/>
</dbReference>
<dbReference type="PANTHER" id="PTHR43283:SF11">
    <property type="entry name" value="BETA-LACTAMASE-RELATED DOMAIN-CONTAINING PROTEIN"/>
    <property type="match status" value="1"/>
</dbReference>
<evidence type="ECO:0000313" key="5">
    <source>
        <dbReference type="Proteomes" id="UP000237662"/>
    </source>
</evidence>
<dbReference type="GO" id="GO:0016787">
    <property type="term" value="F:hydrolase activity"/>
    <property type="evidence" value="ECO:0007669"/>
    <property type="project" value="UniProtKB-KW"/>
</dbReference>
<dbReference type="RefSeq" id="WP_104418720.1">
    <property type="nucleotide sequence ID" value="NZ_PTJC01000005.1"/>
</dbReference>
<dbReference type="PANTHER" id="PTHR43283">
    <property type="entry name" value="BETA-LACTAMASE-RELATED"/>
    <property type="match status" value="1"/>
</dbReference>
<keyword evidence="1" id="KW-0378">Hydrolase</keyword>
<dbReference type="Gene3D" id="3.40.710.10">
    <property type="entry name" value="DD-peptidase/beta-lactamase superfamily"/>
    <property type="match status" value="1"/>
</dbReference>
<evidence type="ECO:0000259" key="3">
    <source>
        <dbReference type="Pfam" id="PF00144"/>
    </source>
</evidence>
<dbReference type="EMBL" id="PTJC01000005">
    <property type="protein sequence ID" value="PPK88147.1"/>
    <property type="molecule type" value="Genomic_DNA"/>
</dbReference>
<dbReference type="SUPFAM" id="SSF56601">
    <property type="entry name" value="beta-lactamase/transpeptidase-like"/>
    <property type="match status" value="1"/>
</dbReference>